<dbReference type="Proteomes" id="UP000616769">
    <property type="component" value="Unassembled WGS sequence"/>
</dbReference>
<dbReference type="OrthoDB" id="565552at2759"/>
<evidence type="ECO:0000313" key="3">
    <source>
        <dbReference type="Proteomes" id="UP000616769"/>
    </source>
</evidence>
<dbReference type="Pfam" id="PF03712">
    <property type="entry name" value="Cu2_monoox_C"/>
    <property type="match status" value="1"/>
</dbReference>
<evidence type="ECO:0000259" key="1">
    <source>
        <dbReference type="Pfam" id="PF03712"/>
    </source>
</evidence>
<dbReference type="InterPro" id="IPR008977">
    <property type="entry name" value="PHM/PNGase_F_dom_sf"/>
</dbReference>
<gene>
    <name evidence="2" type="ORF">QR98_0095300</name>
</gene>
<dbReference type="PANTHER" id="PTHR10157:SF23">
    <property type="entry name" value="MOXD1 HOMOLOG 1"/>
    <property type="match status" value="1"/>
</dbReference>
<name>A0A132AK69_SARSC</name>
<dbReference type="AlphaFoldDB" id="A0A132AK69"/>
<dbReference type="GO" id="GO:0006589">
    <property type="term" value="P:octopamine biosynthetic process"/>
    <property type="evidence" value="ECO:0007669"/>
    <property type="project" value="TreeGrafter"/>
</dbReference>
<dbReference type="GO" id="GO:0030667">
    <property type="term" value="C:secretory granule membrane"/>
    <property type="evidence" value="ECO:0007669"/>
    <property type="project" value="TreeGrafter"/>
</dbReference>
<dbReference type="GO" id="GO:0042420">
    <property type="term" value="P:dopamine catabolic process"/>
    <property type="evidence" value="ECO:0007669"/>
    <property type="project" value="TreeGrafter"/>
</dbReference>
<dbReference type="InterPro" id="IPR000945">
    <property type="entry name" value="DBH-like"/>
</dbReference>
<sequence>HFRGNQELKPIAVENNFDFNFQDFRRFSEKLIILPGDQITVECTYDTKKLNRPIFGGLSTQEEMCMVFMLYYPRMKGIRTCLSGLTPETVMKLSNIYSVQSLDENDMNPIILEPSLYANMSLSHYVLEKNDWQLNSSITENELIHLIRYAPQKAQCFWRKIEGIDGIEGMNEIVELISYPRSLQSYRSKSSKCK</sequence>
<dbReference type="SUPFAM" id="SSF49742">
    <property type="entry name" value="PHM/PNGase F"/>
    <property type="match status" value="1"/>
</dbReference>
<evidence type="ECO:0000313" key="2">
    <source>
        <dbReference type="EMBL" id="KPM10965.1"/>
    </source>
</evidence>
<dbReference type="GO" id="GO:0005615">
    <property type="term" value="C:extracellular space"/>
    <property type="evidence" value="ECO:0007669"/>
    <property type="project" value="TreeGrafter"/>
</dbReference>
<dbReference type="Gene3D" id="2.60.120.230">
    <property type="match status" value="1"/>
</dbReference>
<feature type="non-terminal residue" evidence="2">
    <location>
        <position position="194"/>
    </location>
</feature>
<keyword evidence="2" id="KW-0503">Monooxygenase</keyword>
<feature type="domain" description="Copper type II ascorbate-dependent monooxygenase C-terminal" evidence="1">
    <location>
        <begin position="1"/>
        <end position="91"/>
    </location>
</feature>
<comment type="caution">
    <text evidence="2">The sequence shown here is derived from an EMBL/GenBank/DDBJ whole genome shotgun (WGS) entry which is preliminary data.</text>
</comment>
<protein>
    <submittedName>
        <fullName evidence="2">Copper type II ascorbate-dependent monooxygenase-like protein</fullName>
    </submittedName>
</protein>
<reference evidence="2 3" key="1">
    <citation type="journal article" date="2015" name="Parasit. Vectors">
        <title>Draft genome of the scabies mite.</title>
        <authorList>
            <person name="Rider S.D.Jr."/>
            <person name="Morgan M.S."/>
            <person name="Arlian L.G."/>
        </authorList>
    </citation>
    <scope>NUCLEOTIDE SEQUENCE [LARGE SCALE GENOMIC DNA]</scope>
    <source>
        <strain evidence="2">Arlian Lab</strain>
    </source>
</reference>
<organism evidence="2 3">
    <name type="scientific">Sarcoptes scabiei</name>
    <name type="common">Itch mite</name>
    <name type="synonym">Acarus scabiei</name>
    <dbReference type="NCBI Taxonomy" id="52283"/>
    <lineage>
        <taxon>Eukaryota</taxon>
        <taxon>Metazoa</taxon>
        <taxon>Ecdysozoa</taxon>
        <taxon>Arthropoda</taxon>
        <taxon>Chelicerata</taxon>
        <taxon>Arachnida</taxon>
        <taxon>Acari</taxon>
        <taxon>Acariformes</taxon>
        <taxon>Sarcoptiformes</taxon>
        <taxon>Astigmata</taxon>
        <taxon>Psoroptidia</taxon>
        <taxon>Sarcoptoidea</taxon>
        <taxon>Sarcoptidae</taxon>
        <taxon>Sarcoptinae</taxon>
        <taxon>Sarcoptes</taxon>
    </lineage>
</organism>
<proteinExistence type="predicted"/>
<dbReference type="EMBL" id="JXLN01016140">
    <property type="protein sequence ID" value="KPM10965.1"/>
    <property type="molecule type" value="Genomic_DNA"/>
</dbReference>
<dbReference type="GO" id="GO:0005507">
    <property type="term" value="F:copper ion binding"/>
    <property type="evidence" value="ECO:0007669"/>
    <property type="project" value="TreeGrafter"/>
</dbReference>
<keyword evidence="2" id="KW-0560">Oxidoreductase</keyword>
<dbReference type="GO" id="GO:0004500">
    <property type="term" value="F:dopamine beta-monooxygenase activity"/>
    <property type="evidence" value="ECO:0007669"/>
    <property type="project" value="InterPro"/>
</dbReference>
<feature type="non-terminal residue" evidence="2">
    <location>
        <position position="1"/>
    </location>
</feature>
<dbReference type="GO" id="GO:0042421">
    <property type="term" value="P:norepinephrine biosynthetic process"/>
    <property type="evidence" value="ECO:0007669"/>
    <property type="project" value="TreeGrafter"/>
</dbReference>
<dbReference type="InterPro" id="IPR024548">
    <property type="entry name" value="Cu2_monoox_C"/>
</dbReference>
<accession>A0A132AK69</accession>
<dbReference type="PANTHER" id="PTHR10157">
    <property type="entry name" value="DOPAMINE BETA HYDROXYLASE RELATED"/>
    <property type="match status" value="1"/>
</dbReference>
<dbReference type="InterPro" id="IPR014784">
    <property type="entry name" value="Cu2_ascorb_mOase-like_C"/>
</dbReference>
<dbReference type="VEuPathDB" id="VectorBase:SSCA007406"/>